<comment type="caution">
    <text evidence="5">The sequence shown here is derived from an EMBL/GenBank/DDBJ whole genome shotgun (WGS) entry which is preliminary data.</text>
</comment>
<sequence>MEHQETRPAEHHGTEGETLPLPSAGDLPDTATGSGDEEINRKRKRPKTRDYFEQDVPVSEWPPLEEQGTASITNTPGNFGAPPFVPNTGGKLPPPKHIVVYRVICDRRNNAEEDHSQHEDTAYYQDEPRLFYRDTRGSALRGRYQIQDLEAYLGNQQPLAFVVYKDYDCPRYHDLMQKQFINIAPENMRRASFLREKPWFQALRDDTEPASAVAEQISIYQDNLTVALESLISQDAEISGFWNRETSLREPYDYFYHCHKRIRELLSTVAEPSDTTSPSITLLLDYIESECRDQWSAADRIFEQGNVTEDTLSKLFRPGEIIIRDEDGMTQAYIADHVGTVTSSRTAISCWKLAFDGAFHRENDQILVEWRGGGKDTLALQCLEARPLRLDKTRQQVQLEQRAIKFWQCRHRRLVSYDGLHGSNFPVPTGTHKFMIDVDTHRTLYPRKYPEHPSNEHAEIDLSEDEPPSGNIGFLMPAKVPGFGFHDKKWRSLQVDHIRPVDWNENAFKRVVLKASKKELIEALVTGHLENNEATDVIEGKGTGLSMLFHGPPGSGKTLTAETIAEMSKKPLYRLSCGDIGTDPESVGKNLESALHLGMKWDCVVLLDEADVFLEERTPTDMARNALVSAFLRVLEYFKGILLLTSNRVGVFDEAFKSRIQLAIRFPNPDEEGRAKIWDNFFKALQKSGVEMDSEDLGDNVRSLACKELNGRQIRNIIKTARQLAAFRKQRLGVQHLECCIEVLEEFDRYLEDTRGTDD</sequence>
<feature type="region of interest" description="Disordered" evidence="3">
    <location>
        <begin position="1"/>
        <end position="55"/>
    </location>
</feature>
<dbReference type="CDD" id="cd19481">
    <property type="entry name" value="RecA-like_protease"/>
    <property type="match status" value="1"/>
</dbReference>
<dbReference type="AlphaFoldDB" id="A0AAN6EML9"/>
<feature type="compositionally biased region" description="Basic and acidic residues" evidence="3">
    <location>
        <begin position="1"/>
        <end position="15"/>
    </location>
</feature>
<dbReference type="InterPro" id="IPR003959">
    <property type="entry name" value="ATPase_AAA_core"/>
</dbReference>
<dbReference type="InterPro" id="IPR000641">
    <property type="entry name" value="CbxX/CfxQ"/>
</dbReference>
<evidence type="ECO:0000256" key="1">
    <source>
        <dbReference type="ARBA" id="ARBA00022741"/>
    </source>
</evidence>
<dbReference type="Pfam" id="PF23232">
    <property type="entry name" value="AAA_lid_13"/>
    <property type="match status" value="1"/>
</dbReference>
<dbReference type="SUPFAM" id="SSF52540">
    <property type="entry name" value="P-loop containing nucleoside triphosphate hydrolases"/>
    <property type="match status" value="1"/>
</dbReference>
<dbReference type="InterPro" id="IPR003593">
    <property type="entry name" value="AAA+_ATPase"/>
</dbReference>
<organism evidence="5 6">
    <name type="scientific">Exophiala dermatitidis</name>
    <name type="common">Black yeast-like fungus</name>
    <name type="synonym">Wangiella dermatitidis</name>
    <dbReference type="NCBI Taxonomy" id="5970"/>
    <lineage>
        <taxon>Eukaryota</taxon>
        <taxon>Fungi</taxon>
        <taxon>Dikarya</taxon>
        <taxon>Ascomycota</taxon>
        <taxon>Pezizomycotina</taxon>
        <taxon>Eurotiomycetes</taxon>
        <taxon>Chaetothyriomycetidae</taxon>
        <taxon>Chaetothyriales</taxon>
        <taxon>Herpotrichiellaceae</taxon>
        <taxon>Exophiala</taxon>
    </lineage>
</organism>
<dbReference type="GO" id="GO:0016887">
    <property type="term" value="F:ATP hydrolysis activity"/>
    <property type="evidence" value="ECO:0007669"/>
    <property type="project" value="InterPro"/>
</dbReference>
<dbReference type="InterPro" id="IPR054289">
    <property type="entry name" value="DUF7025"/>
</dbReference>
<gene>
    <name evidence="5" type="ORF">HRR80_008537</name>
</gene>
<evidence type="ECO:0000313" key="6">
    <source>
        <dbReference type="Proteomes" id="UP001161757"/>
    </source>
</evidence>
<proteinExistence type="predicted"/>
<dbReference type="Pfam" id="PF22942">
    <property type="entry name" value="DUF7025"/>
    <property type="match status" value="1"/>
</dbReference>
<dbReference type="GO" id="GO:0005524">
    <property type="term" value="F:ATP binding"/>
    <property type="evidence" value="ECO:0007669"/>
    <property type="project" value="UniProtKB-KW"/>
</dbReference>
<keyword evidence="2" id="KW-0067">ATP-binding</keyword>
<keyword evidence="1" id="KW-0547">Nucleotide-binding</keyword>
<evidence type="ECO:0000259" key="4">
    <source>
        <dbReference type="SMART" id="SM00382"/>
    </source>
</evidence>
<dbReference type="PRINTS" id="PR00819">
    <property type="entry name" value="CBXCFQXSUPER"/>
</dbReference>
<name>A0AAN6EML9_EXODE</name>
<dbReference type="EMBL" id="JAJGCB010000025">
    <property type="protein sequence ID" value="KAJ8987384.1"/>
    <property type="molecule type" value="Genomic_DNA"/>
</dbReference>
<dbReference type="Proteomes" id="UP001161757">
    <property type="component" value="Unassembled WGS sequence"/>
</dbReference>
<dbReference type="PANTHER" id="PTHR46411:SF2">
    <property type="entry name" value="AAA+ ATPASE DOMAIN-CONTAINING PROTEIN"/>
    <property type="match status" value="1"/>
</dbReference>
<evidence type="ECO:0000313" key="5">
    <source>
        <dbReference type="EMBL" id="KAJ8987384.1"/>
    </source>
</evidence>
<dbReference type="PANTHER" id="PTHR46411">
    <property type="entry name" value="FAMILY ATPASE, PUTATIVE-RELATED"/>
    <property type="match status" value="1"/>
</dbReference>
<evidence type="ECO:0000256" key="2">
    <source>
        <dbReference type="ARBA" id="ARBA00022840"/>
    </source>
</evidence>
<dbReference type="SMART" id="SM00382">
    <property type="entry name" value="AAA"/>
    <property type="match status" value="1"/>
</dbReference>
<accession>A0AAN6EML9</accession>
<reference evidence="5" key="1">
    <citation type="submission" date="2023-01" db="EMBL/GenBank/DDBJ databases">
        <title>Exophiala dermititidis isolated from Cystic Fibrosis Patient.</title>
        <authorList>
            <person name="Kurbessoian T."/>
            <person name="Crocker A."/>
            <person name="Murante D."/>
            <person name="Hogan D.A."/>
            <person name="Stajich J.E."/>
        </authorList>
    </citation>
    <scope>NUCLEOTIDE SEQUENCE</scope>
    <source>
        <strain evidence="5">Ex8</strain>
    </source>
</reference>
<dbReference type="InterPro" id="IPR056599">
    <property type="entry name" value="AAA_lid_fung"/>
</dbReference>
<dbReference type="Pfam" id="PF00004">
    <property type="entry name" value="AAA"/>
    <property type="match status" value="1"/>
</dbReference>
<protein>
    <recommendedName>
        <fullName evidence="4">AAA+ ATPase domain-containing protein</fullName>
    </recommendedName>
</protein>
<dbReference type="Gene3D" id="3.40.50.300">
    <property type="entry name" value="P-loop containing nucleotide triphosphate hydrolases"/>
    <property type="match status" value="1"/>
</dbReference>
<dbReference type="InterPro" id="IPR027417">
    <property type="entry name" value="P-loop_NTPase"/>
</dbReference>
<feature type="domain" description="AAA+ ATPase" evidence="4">
    <location>
        <begin position="543"/>
        <end position="670"/>
    </location>
</feature>
<evidence type="ECO:0000256" key="3">
    <source>
        <dbReference type="SAM" id="MobiDB-lite"/>
    </source>
</evidence>